<feature type="transmembrane region" description="Helical" evidence="2">
    <location>
        <begin position="6"/>
        <end position="27"/>
    </location>
</feature>
<keyword evidence="2" id="KW-1133">Transmembrane helix</keyword>
<dbReference type="AlphaFoldDB" id="Q118F8"/>
<reference evidence="3" key="1">
    <citation type="submission" date="2006-06" db="EMBL/GenBank/DDBJ databases">
        <title>Complete sequence of Trichodesmium erythraeum IMS101.</title>
        <authorList>
            <consortium name="US DOE Joint Genome Institute"/>
            <person name="Copeland A."/>
            <person name="Lucas S."/>
            <person name="Lapidus A."/>
            <person name="Barry K."/>
            <person name="Detter J.C."/>
            <person name="Glavina del Rio T."/>
            <person name="Hammon N."/>
            <person name="Israni S."/>
            <person name="Dalin E."/>
            <person name="Tice H."/>
            <person name="Pitluck S."/>
            <person name="Kiss H."/>
            <person name="Munk A.C."/>
            <person name="Brettin T."/>
            <person name="Bruce D."/>
            <person name="Han C."/>
            <person name="Tapia R."/>
            <person name="Gilna P."/>
            <person name="Schmutz J."/>
            <person name="Larimer F."/>
            <person name="Land M."/>
            <person name="Hauser L."/>
            <person name="Kyrpides N."/>
            <person name="Kim E."/>
            <person name="Richardson P."/>
        </authorList>
    </citation>
    <scope>NUCLEOTIDE SEQUENCE [LARGE SCALE GENOMIC DNA]</scope>
    <source>
        <strain evidence="3">IMS101</strain>
    </source>
</reference>
<dbReference type="SUPFAM" id="SSF48452">
    <property type="entry name" value="TPR-like"/>
    <property type="match status" value="1"/>
</dbReference>
<feature type="compositionally biased region" description="Low complexity" evidence="1">
    <location>
        <begin position="66"/>
        <end position="77"/>
    </location>
</feature>
<feature type="region of interest" description="Disordered" evidence="1">
    <location>
        <begin position="62"/>
        <end position="82"/>
    </location>
</feature>
<evidence type="ECO:0000256" key="2">
    <source>
        <dbReference type="SAM" id="Phobius"/>
    </source>
</evidence>
<sequence>MLFNKYIRFIYFTLGFTLPIVAAFTLLQKPLNAQSSESVNSEKFSPVPVQPIQLTQLELNPEKSSPIPVQPIQPTQPENARPLDPQNSLLSLQGGQSLMKEADNAITSENYDLANQKLQEARQIFNQLSNFHSQLAASFSGIDNRLADGQRTKALETAQMRDQATYQLALVHRAQNQPELAVPLLVQIISSQQPTRDLGKKAYQQLLELGFVDIPYPRTSGDGQPPTSSQSLN</sequence>
<dbReference type="OrthoDB" id="511540at2"/>
<evidence type="ECO:0000256" key="1">
    <source>
        <dbReference type="SAM" id="MobiDB-lite"/>
    </source>
</evidence>
<accession>Q118F8</accession>
<dbReference type="eggNOG" id="ENOG502ZNY9">
    <property type="taxonomic scope" value="Bacteria"/>
</dbReference>
<dbReference type="STRING" id="203124.Tery_0679"/>
<dbReference type="EMBL" id="CP000393">
    <property type="protein sequence ID" value="ABG50116.1"/>
    <property type="molecule type" value="Genomic_DNA"/>
</dbReference>
<dbReference type="KEGG" id="ter:Tery_0679"/>
<dbReference type="RefSeq" id="WP_011610509.1">
    <property type="nucleotide sequence ID" value="NC_008312.1"/>
</dbReference>
<dbReference type="HOGENOM" id="CLU_099414_0_0_3"/>
<keyword evidence="2" id="KW-0812">Transmembrane</keyword>
<proteinExistence type="predicted"/>
<dbReference type="InterPro" id="IPR011990">
    <property type="entry name" value="TPR-like_helical_dom_sf"/>
</dbReference>
<name>Q118F8_TRIEI</name>
<organism evidence="3">
    <name type="scientific">Trichodesmium erythraeum (strain IMS101)</name>
    <dbReference type="NCBI Taxonomy" id="203124"/>
    <lineage>
        <taxon>Bacteria</taxon>
        <taxon>Bacillati</taxon>
        <taxon>Cyanobacteriota</taxon>
        <taxon>Cyanophyceae</taxon>
        <taxon>Oscillatoriophycideae</taxon>
        <taxon>Oscillatoriales</taxon>
        <taxon>Microcoleaceae</taxon>
        <taxon>Trichodesmium</taxon>
    </lineage>
</organism>
<evidence type="ECO:0000313" key="3">
    <source>
        <dbReference type="EMBL" id="ABG50116.1"/>
    </source>
</evidence>
<dbReference type="Gene3D" id="1.25.40.10">
    <property type="entry name" value="Tetratricopeptide repeat domain"/>
    <property type="match status" value="1"/>
</dbReference>
<gene>
    <name evidence="3" type="ordered locus">Tery_0679</name>
</gene>
<evidence type="ECO:0008006" key="4">
    <source>
        <dbReference type="Google" id="ProtNLM"/>
    </source>
</evidence>
<protein>
    <recommendedName>
        <fullName evidence="4">TPR repeat</fullName>
    </recommendedName>
</protein>
<keyword evidence="2" id="KW-0472">Membrane</keyword>